<organism evidence="2 3">
    <name type="scientific">Meripilus lineatus</name>
    <dbReference type="NCBI Taxonomy" id="2056292"/>
    <lineage>
        <taxon>Eukaryota</taxon>
        <taxon>Fungi</taxon>
        <taxon>Dikarya</taxon>
        <taxon>Basidiomycota</taxon>
        <taxon>Agaricomycotina</taxon>
        <taxon>Agaricomycetes</taxon>
        <taxon>Polyporales</taxon>
        <taxon>Meripilaceae</taxon>
        <taxon>Meripilus</taxon>
    </lineage>
</organism>
<dbReference type="AlphaFoldDB" id="A0AAD5YMF1"/>
<dbReference type="Proteomes" id="UP001212997">
    <property type="component" value="Unassembled WGS sequence"/>
</dbReference>
<protein>
    <submittedName>
        <fullName evidence="2">Uncharacterized protein</fullName>
    </submittedName>
</protein>
<reference evidence="2" key="1">
    <citation type="submission" date="2022-07" db="EMBL/GenBank/DDBJ databases">
        <title>Genome Sequence of Physisporinus lineatus.</title>
        <authorList>
            <person name="Buettner E."/>
        </authorList>
    </citation>
    <scope>NUCLEOTIDE SEQUENCE</scope>
    <source>
        <strain evidence="2">VT162</strain>
    </source>
</reference>
<comment type="caution">
    <text evidence="2">The sequence shown here is derived from an EMBL/GenBank/DDBJ whole genome shotgun (WGS) entry which is preliminary data.</text>
</comment>
<proteinExistence type="predicted"/>
<feature type="signal peptide" evidence="1">
    <location>
        <begin position="1"/>
        <end position="22"/>
    </location>
</feature>
<accession>A0AAD5YMF1</accession>
<keyword evidence="1" id="KW-0732">Signal</keyword>
<sequence length="89" mass="9836">MFAKLAFSSLAVVAAILPFCSATASEAAAAATPIVSTYTFTNPYIYESYVDYEPYLIEVTTNKVWTQTRTFAAAPTVEAREHARDFRLD</sequence>
<evidence type="ECO:0000313" key="2">
    <source>
        <dbReference type="EMBL" id="KAJ3489768.1"/>
    </source>
</evidence>
<dbReference type="EMBL" id="JANAWD010000039">
    <property type="protein sequence ID" value="KAJ3489768.1"/>
    <property type="molecule type" value="Genomic_DNA"/>
</dbReference>
<feature type="chain" id="PRO_5042076855" evidence="1">
    <location>
        <begin position="23"/>
        <end position="89"/>
    </location>
</feature>
<gene>
    <name evidence="2" type="ORF">NLI96_g1903</name>
</gene>
<evidence type="ECO:0000256" key="1">
    <source>
        <dbReference type="SAM" id="SignalP"/>
    </source>
</evidence>
<name>A0AAD5YMF1_9APHY</name>
<evidence type="ECO:0000313" key="3">
    <source>
        <dbReference type="Proteomes" id="UP001212997"/>
    </source>
</evidence>
<keyword evidence="3" id="KW-1185">Reference proteome</keyword>